<sequence>MKSRLNHVIAIAAAIALGAFAYRSFTGKPVRTAPPTTAAECTPDAIRQVRDTLERSILSAQCAKRQQPIEPATSKN</sequence>
<gene>
    <name evidence="1" type="primary">trbK</name>
    <name evidence="1" type="ORF">GM668_28910</name>
</gene>
<evidence type="ECO:0000313" key="2">
    <source>
        <dbReference type="Proteomes" id="UP000484015"/>
    </source>
</evidence>
<accession>A0A6L6Q9G8</accession>
<dbReference type="EMBL" id="WNLA01000037">
    <property type="protein sequence ID" value="MTW06104.1"/>
    <property type="molecule type" value="Genomic_DNA"/>
</dbReference>
<keyword evidence="1" id="KW-0449">Lipoprotein</keyword>
<protein>
    <submittedName>
        <fullName evidence="1">Entry exclusion lipoprotein TrbK</fullName>
    </submittedName>
</protein>
<comment type="caution">
    <text evidence="1">The sequence shown here is derived from an EMBL/GenBank/DDBJ whole genome shotgun (WGS) entry which is preliminary data.</text>
</comment>
<dbReference type="NCBIfam" id="TIGR04359">
    <property type="entry name" value="TrbK_RP4"/>
    <property type="match status" value="1"/>
</dbReference>
<dbReference type="Proteomes" id="UP000484015">
    <property type="component" value="Unassembled WGS sequence"/>
</dbReference>
<proteinExistence type="predicted"/>
<name>A0A6L6Q9G8_9BURK</name>
<dbReference type="InterPro" id="IPR027584">
    <property type="entry name" value="TrbK_RP4"/>
</dbReference>
<evidence type="ECO:0000313" key="1">
    <source>
        <dbReference type="EMBL" id="MTW06104.1"/>
    </source>
</evidence>
<reference evidence="1 2" key="1">
    <citation type="submission" date="2019-11" db="EMBL/GenBank/DDBJ databases">
        <title>Type strains purchased from KCTC, JCM and DSMZ.</title>
        <authorList>
            <person name="Lu H."/>
        </authorList>
    </citation>
    <scope>NUCLEOTIDE SEQUENCE [LARGE SCALE GENOMIC DNA]</scope>
    <source>
        <strain evidence="1 2">KCTC 42409</strain>
    </source>
</reference>
<keyword evidence="2" id="KW-1185">Reference proteome</keyword>
<dbReference type="RefSeq" id="WP_155442438.1">
    <property type="nucleotide sequence ID" value="NZ_WNLA01000037.1"/>
</dbReference>
<organism evidence="1 2">
    <name type="scientific">Pseudoduganella ginsengisoli</name>
    <dbReference type="NCBI Taxonomy" id="1462440"/>
    <lineage>
        <taxon>Bacteria</taxon>
        <taxon>Pseudomonadati</taxon>
        <taxon>Pseudomonadota</taxon>
        <taxon>Betaproteobacteria</taxon>
        <taxon>Burkholderiales</taxon>
        <taxon>Oxalobacteraceae</taxon>
        <taxon>Telluria group</taxon>
        <taxon>Pseudoduganella</taxon>
    </lineage>
</organism>
<dbReference type="AlphaFoldDB" id="A0A6L6Q9G8"/>